<dbReference type="AlphaFoldDB" id="A0A2H0RHQ9"/>
<proteinExistence type="predicted"/>
<dbReference type="EMBL" id="PCYK01000017">
    <property type="protein sequence ID" value="PIR45966.1"/>
    <property type="molecule type" value="Genomic_DNA"/>
</dbReference>
<accession>A0A2H0RHQ9</accession>
<evidence type="ECO:0000313" key="2">
    <source>
        <dbReference type="Proteomes" id="UP000230431"/>
    </source>
</evidence>
<comment type="caution">
    <text evidence="1">The sequence shown here is derived from an EMBL/GenBank/DDBJ whole genome shotgun (WGS) entry which is preliminary data.</text>
</comment>
<name>A0A2H0RHQ9_9BACT</name>
<reference evidence="1 2" key="1">
    <citation type="submission" date="2017-09" db="EMBL/GenBank/DDBJ databases">
        <title>Depth-based differentiation of microbial function through sediment-hosted aquifers and enrichment of novel symbionts in the deep terrestrial subsurface.</title>
        <authorList>
            <person name="Probst A.J."/>
            <person name="Ladd B."/>
            <person name="Jarett J.K."/>
            <person name="Geller-Mcgrath D.E."/>
            <person name="Sieber C.M."/>
            <person name="Emerson J.B."/>
            <person name="Anantharaman K."/>
            <person name="Thomas B.C."/>
            <person name="Malmstrom R."/>
            <person name="Stieglmeier M."/>
            <person name="Klingl A."/>
            <person name="Woyke T."/>
            <person name="Ryan C.M."/>
            <person name="Banfield J.F."/>
        </authorList>
    </citation>
    <scope>NUCLEOTIDE SEQUENCE [LARGE SCALE GENOMIC DNA]</scope>
    <source>
        <strain evidence="1">CG10_big_fil_rev_8_21_14_0_10_49_38</strain>
    </source>
</reference>
<gene>
    <name evidence="1" type="ORF">COV08_02280</name>
</gene>
<organism evidence="1 2">
    <name type="scientific">Candidatus Vogelbacteria bacterium CG10_big_fil_rev_8_21_14_0_10_49_38</name>
    <dbReference type="NCBI Taxonomy" id="1975043"/>
    <lineage>
        <taxon>Bacteria</taxon>
        <taxon>Candidatus Vogeliibacteriota</taxon>
    </lineage>
</organism>
<sequence length="273" mass="30035">MNKINLYQLFAVFILALILILGANQNPKPETPETGVSLPAEWGDLGLQLSEKEVIDADKIMAIYRERGDFTAEQEAMLRSKGTGPIKITAENSGYLLNLFWALGLANQNPILTSGEMSDPRYGDAGRFASTGGWTLAKGDPMSHYNRHQLLRLTPTQQALVAKMAQGIYRPCCDNSTHFPDCNHGMAMLGLLELMASQGASETEMWATALAVNAYWFPEHYSTIAVYYQQQGIEWSEIDPREALGVHYSSAQGFARIASQVARPKQDSVGCAV</sequence>
<protein>
    <submittedName>
        <fullName evidence="1">Uncharacterized protein</fullName>
    </submittedName>
</protein>
<evidence type="ECO:0000313" key="1">
    <source>
        <dbReference type="EMBL" id="PIR45966.1"/>
    </source>
</evidence>
<dbReference type="Proteomes" id="UP000230431">
    <property type="component" value="Unassembled WGS sequence"/>
</dbReference>